<evidence type="ECO:0000313" key="2">
    <source>
        <dbReference type="EMBL" id="KAK0588583.1"/>
    </source>
</evidence>
<evidence type="ECO:0000313" key="3">
    <source>
        <dbReference type="Proteomes" id="UP001168877"/>
    </source>
</evidence>
<comment type="caution">
    <text evidence="2">The sequence shown here is derived from an EMBL/GenBank/DDBJ whole genome shotgun (WGS) entry which is preliminary data.</text>
</comment>
<name>A0AA39VSF7_ACESA</name>
<dbReference type="AlphaFoldDB" id="A0AA39VSF7"/>
<organism evidence="2 3">
    <name type="scientific">Acer saccharum</name>
    <name type="common">Sugar maple</name>
    <dbReference type="NCBI Taxonomy" id="4024"/>
    <lineage>
        <taxon>Eukaryota</taxon>
        <taxon>Viridiplantae</taxon>
        <taxon>Streptophyta</taxon>
        <taxon>Embryophyta</taxon>
        <taxon>Tracheophyta</taxon>
        <taxon>Spermatophyta</taxon>
        <taxon>Magnoliopsida</taxon>
        <taxon>eudicotyledons</taxon>
        <taxon>Gunneridae</taxon>
        <taxon>Pentapetalae</taxon>
        <taxon>rosids</taxon>
        <taxon>malvids</taxon>
        <taxon>Sapindales</taxon>
        <taxon>Sapindaceae</taxon>
        <taxon>Hippocastanoideae</taxon>
        <taxon>Acereae</taxon>
        <taxon>Acer</taxon>
    </lineage>
</organism>
<feature type="compositionally biased region" description="Basic and acidic residues" evidence="1">
    <location>
        <begin position="9"/>
        <end position="22"/>
    </location>
</feature>
<protein>
    <submittedName>
        <fullName evidence="2">Uncharacterized protein</fullName>
    </submittedName>
</protein>
<evidence type="ECO:0000256" key="1">
    <source>
        <dbReference type="SAM" id="MobiDB-lite"/>
    </source>
</evidence>
<accession>A0AA39VSF7</accession>
<dbReference type="EMBL" id="JAUESC010000381">
    <property type="protein sequence ID" value="KAK0588583.1"/>
    <property type="molecule type" value="Genomic_DNA"/>
</dbReference>
<keyword evidence="3" id="KW-1185">Reference proteome</keyword>
<feature type="region of interest" description="Disordered" evidence="1">
    <location>
        <begin position="1"/>
        <end position="27"/>
    </location>
</feature>
<proteinExistence type="predicted"/>
<feature type="region of interest" description="Disordered" evidence="1">
    <location>
        <begin position="77"/>
        <end position="106"/>
    </location>
</feature>
<reference evidence="2" key="2">
    <citation type="submission" date="2023-06" db="EMBL/GenBank/DDBJ databases">
        <authorList>
            <person name="Swenson N.G."/>
            <person name="Wegrzyn J.L."/>
            <person name="Mcevoy S.L."/>
        </authorList>
    </citation>
    <scope>NUCLEOTIDE SEQUENCE</scope>
    <source>
        <strain evidence="2">NS2018</strain>
        <tissue evidence="2">Leaf</tissue>
    </source>
</reference>
<sequence length="201" mass="22526">MGQEGADFSQKELCQRNREDGKPMSNHMELIRAGDSRDAWMRNTKDKGKVIWVRRPKHRAMCPTPINAKVVLDKRSQLNKEDDNGHDSSTFSDEEPDRELASIPPLKVLGPGYDLEEGVIRGREIASKEDSEIHKTDYMAKDDNLRKESLILVILNIEEVSSQDVTKVANSLEQTSPQNNAVDNVGTNGTPNVEENVLSLT</sequence>
<feature type="compositionally biased region" description="Basic and acidic residues" evidence="1">
    <location>
        <begin position="77"/>
        <end position="86"/>
    </location>
</feature>
<dbReference type="Proteomes" id="UP001168877">
    <property type="component" value="Unassembled WGS sequence"/>
</dbReference>
<reference evidence="2" key="1">
    <citation type="journal article" date="2022" name="Plant J.">
        <title>Strategies of tolerance reflected in two North American maple genomes.</title>
        <authorList>
            <person name="McEvoy S.L."/>
            <person name="Sezen U.U."/>
            <person name="Trouern-Trend A."/>
            <person name="McMahon S.M."/>
            <person name="Schaberg P.G."/>
            <person name="Yang J."/>
            <person name="Wegrzyn J.L."/>
            <person name="Swenson N.G."/>
        </authorList>
    </citation>
    <scope>NUCLEOTIDE SEQUENCE</scope>
    <source>
        <strain evidence="2">NS2018</strain>
    </source>
</reference>
<gene>
    <name evidence="2" type="ORF">LWI29_002892</name>
</gene>